<dbReference type="EMBL" id="JAXOFX010000001">
    <property type="protein sequence ID" value="MDZ5470584.1"/>
    <property type="molecule type" value="Genomic_DNA"/>
</dbReference>
<dbReference type="InterPro" id="IPR043128">
    <property type="entry name" value="Rev_trsase/Diguanyl_cyclase"/>
</dbReference>
<sequence>MITFIGDIAESVPCVEAHQKSSEIYDLFERDLSLEGLVVTNQSQPVGLVMKTKYYHKLSSKYGFDIYMGRNVELLMEKTPLIVDYYMKVTEVSSLAMAREQDDIYDSIIVVKNQEYYGVVNIKNLLIKIAEDQVFIAHNTNPLTGLPGNTLIKEQLNETLGSQRNYTIMYADLDNFKAYNDIYGFSKGDDLIRETGNLLNKYVLLKQREKAFVGHIGGDDYIAILPHYEYESICQAILEEFKQIVLHYYDQEDLKNGYVTVKNRKGIVEQTPLCSLSIAVITNKWKDFKSIEEISEEATRLKGFCKSNTQSCYISNGSILEKDCSVQI</sequence>
<feature type="domain" description="GGDEF" evidence="1">
    <location>
        <begin position="164"/>
        <end position="315"/>
    </location>
</feature>
<dbReference type="NCBIfam" id="TIGR00254">
    <property type="entry name" value="GGDEF"/>
    <property type="match status" value="1"/>
</dbReference>
<dbReference type="SUPFAM" id="SSF55073">
    <property type="entry name" value="Nucleotide cyclase"/>
    <property type="match status" value="1"/>
</dbReference>
<keyword evidence="3" id="KW-1185">Reference proteome</keyword>
<dbReference type="PANTHER" id="PTHR45138:SF25">
    <property type="entry name" value="GGDEF DOMAIN PROTEIN"/>
    <property type="match status" value="1"/>
</dbReference>
<gene>
    <name evidence="2" type="ORF">SM124_02360</name>
</gene>
<dbReference type="PROSITE" id="PS50887">
    <property type="entry name" value="GGDEF"/>
    <property type="match status" value="1"/>
</dbReference>
<dbReference type="SMART" id="SM00267">
    <property type="entry name" value="GGDEF"/>
    <property type="match status" value="1"/>
</dbReference>
<evidence type="ECO:0000313" key="3">
    <source>
        <dbReference type="Proteomes" id="UP001290455"/>
    </source>
</evidence>
<dbReference type="Proteomes" id="UP001290455">
    <property type="component" value="Unassembled WGS sequence"/>
</dbReference>
<dbReference type="InterPro" id="IPR029787">
    <property type="entry name" value="Nucleotide_cyclase"/>
</dbReference>
<dbReference type="InterPro" id="IPR000160">
    <property type="entry name" value="GGDEF_dom"/>
</dbReference>
<dbReference type="Gene3D" id="3.30.70.270">
    <property type="match status" value="1"/>
</dbReference>
<dbReference type="PANTHER" id="PTHR45138">
    <property type="entry name" value="REGULATORY COMPONENTS OF SENSORY TRANSDUCTION SYSTEM"/>
    <property type="match status" value="1"/>
</dbReference>
<name>A0ABU5ITX3_9BACI</name>
<dbReference type="InterPro" id="IPR050469">
    <property type="entry name" value="Diguanylate_Cyclase"/>
</dbReference>
<dbReference type="InterPro" id="IPR000644">
    <property type="entry name" value="CBS_dom"/>
</dbReference>
<reference evidence="2 3" key="1">
    <citation type="submission" date="2023-11" db="EMBL/GenBank/DDBJ databases">
        <title>Bacillus jintuensis, isolated from a mudflat on the Beibu Gulf coast.</title>
        <authorList>
            <person name="Li M."/>
        </authorList>
    </citation>
    <scope>NUCLEOTIDE SEQUENCE [LARGE SCALE GENOMIC DNA]</scope>
    <source>
        <strain evidence="2 3">31A1R</strain>
    </source>
</reference>
<organism evidence="2 3">
    <name type="scientific">Robertmurraya mangrovi</name>
    <dbReference type="NCBI Taxonomy" id="3098077"/>
    <lineage>
        <taxon>Bacteria</taxon>
        <taxon>Bacillati</taxon>
        <taxon>Bacillota</taxon>
        <taxon>Bacilli</taxon>
        <taxon>Bacillales</taxon>
        <taxon>Bacillaceae</taxon>
        <taxon>Robertmurraya</taxon>
    </lineage>
</organism>
<protein>
    <submittedName>
        <fullName evidence="2">GGDEF domain-containing protein</fullName>
    </submittedName>
</protein>
<dbReference type="CDD" id="cd01949">
    <property type="entry name" value="GGDEF"/>
    <property type="match status" value="1"/>
</dbReference>
<dbReference type="Pfam" id="PF00571">
    <property type="entry name" value="CBS"/>
    <property type="match status" value="1"/>
</dbReference>
<accession>A0ABU5ITX3</accession>
<dbReference type="Pfam" id="PF00990">
    <property type="entry name" value="GGDEF"/>
    <property type="match status" value="1"/>
</dbReference>
<evidence type="ECO:0000313" key="2">
    <source>
        <dbReference type="EMBL" id="MDZ5470584.1"/>
    </source>
</evidence>
<proteinExistence type="predicted"/>
<evidence type="ECO:0000259" key="1">
    <source>
        <dbReference type="PROSITE" id="PS50887"/>
    </source>
</evidence>
<comment type="caution">
    <text evidence="2">The sequence shown here is derived from an EMBL/GenBank/DDBJ whole genome shotgun (WGS) entry which is preliminary data.</text>
</comment>
<dbReference type="RefSeq" id="WP_322444882.1">
    <property type="nucleotide sequence ID" value="NZ_JAXOFX010000001.1"/>
</dbReference>